<gene>
    <name evidence="4" type="primary">AVEN_273815_1</name>
    <name evidence="4" type="ORF">CDAR_5691</name>
</gene>
<dbReference type="GO" id="GO:0000981">
    <property type="term" value="F:DNA-binding transcription factor activity, RNA polymerase II-specific"/>
    <property type="evidence" value="ECO:0007669"/>
    <property type="project" value="TreeGrafter"/>
</dbReference>
<dbReference type="GO" id="GO:0090575">
    <property type="term" value="C:RNA polymerase II transcription regulator complex"/>
    <property type="evidence" value="ECO:0007669"/>
    <property type="project" value="TreeGrafter"/>
</dbReference>
<dbReference type="PANTHER" id="PTHR13935:SF106">
    <property type="entry name" value="ACHAETE-SCUTE COMPLEX PROTEIN T5-RELATED"/>
    <property type="match status" value="1"/>
</dbReference>
<evidence type="ECO:0000313" key="5">
    <source>
        <dbReference type="Proteomes" id="UP001054837"/>
    </source>
</evidence>
<dbReference type="GO" id="GO:0046983">
    <property type="term" value="F:protein dimerization activity"/>
    <property type="evidence" value="ECO:0007669"/>
    <property type="project" value="InterPro"/>
</dbReference>
<evidence type="ECO:0000259" key="3">
    <source>
        <dbReference type="PROSITE" id="PS50888"/>
    </source>
</evidence>
<sequence>MDRSFSETNFEFEDQYIPSGNWYPLTSQDDSNTSFFSENYAPEYNDQKLSYSHMSPIDPRTTSQFTNLDFSRNSESSIKDGDPFSVHCRIPVPADLVPASNYQLWLESSFMCRRNERERQRVRSVNDGFSRLRNHLPRNAQIKRRQSKVDTLKHAINYIKQLQTLLDNKSKTENSHINK</sequence>
<dbReference type="EMBL" id="BPLQ01013027">
    <property type="protein sequence ID" value="GIY69253.1"/>
    <property type="molecule type" value="Genomic_DNA"/>
</dbReference>
<reference evidence="4 5" key="1">
    <citation type="submission" date="2021-06" db="EMBL/GenBank/DDBJ databases">
        <title>Caerostris darwini draft genome.</title>
        <authorList>
            <person name="Kono N."/>
            <person name="Arakawa K."/>
        </authorList>
    </citation>
    <scope>NUCLEOTIDE SEQUENCE [LARGE SCALE GENOMIC DNA]</scope>
</reference>
<keyword evidence="5" id="KW-1185">Reference proteome</keyword>
<accession>A0AAV4VGT5</accession>
<dbReference type="SUPFAM" id="SSF47459">
    <property type="entry name" value="HLH, helix-loop-helix DNA-binding domain"/>
    <property type="match status" value="1"/>
</dbReference>
<dbReference type="CDD" id="cd19724">
    <property type="entry name" value="bHLH_TS_ASCL3_like"/>
    <property type="match status" value="1"/>
</dbReference>
<comment type="caution">
    <text evidence="4">The sequence shown here is derived from an EMBL/GenBank/DDBJ whole genome shotgun (WGS) entry which is preliminary data.</text>
</comment>
<keyword evidence="2" id="KW-0238">DNA-binding</keyword>
<dbReference type="PROSITE" id="PS50888">
    <property type="entry name" value="BHLH"/>
    <property type="match status" value="1"/>
</dbReference>
<evidence type="ECO:0000256" key="2">
    <source>
        <dbReference type="ARBA" id="ARBA00023125"/>
    </source>
</evidence>
<proteinExistence type="predicted"/>
<organism evidence="4 5">
    <name type="scientific">Caerostris darwini</name>
    <dbReference type="NCBI Taxonomy" id="1538125"/>
    <lineage>
        <taxon>Eukaryota</taxon>
        <taxon>Metazoa</taxon>
        <taxon>Ecdysozoa</taxon>
        <taxon>Arthropoda</taxon>
        <taxon>Chelicerata</taxon>
        <taxon>Arachnida</taxon>
        <taxon>Araneae</taxon>
        <taxon>Araneomorphae</taxon>
        <taxon>Entelegynae</taxon>
        <taxon>Araneoidea</taxon>
        <taxon>Araneidae</taxon>
        <taxon>Caerostris</taxon>
    </lineage>
</organism>
<dbReference type="SMART" id="SM00353">
    <property type="entry name" value="HLH"/>
    <property type="match status" value="1"/>
</dbReference>
<dbReference type="Proteomes" id="UP001054837">
    <property type="component" value="Unassembled WGS sequence"/>
</dbReference>
<protein>
    <submittedName>
        <fullName evidence="4">BHLH domain-containing protein</fullName>
    </submittedName>
</protein>
<evidence type="ECO:0000313" key="4">
    <source>
        <dbReference type="EMBL" id="GIY69253.1"/>
    </source>
</evidence>
<dbReference type="GO" id="GO:0045944">
    <property type="term" value="P:positive regulation of transcription by RNA polymerase II"/>
    <property type="evidence" value="ECO:0007669"/>
    <property type="project" value="TreeGrafter"/>
</dbReference>
<dbReference type="Gene3D" id="4.10.280.10">
    <property type="entry name" value="Helix-loop-helix DNA-binding domain"/>
    <property type="match status" value="1"/>
</dbReference>
<evidence type="ECO:0000256" key="1">
    <source>
        <dbReference type="ARBA" id="ARBA00022902"/>
    </source>
</evidence>
<dbReference type="GO" id="GO:0000977">
    <property type="term" value="F:RNA polymerase II transcription regulatory region sequence-specific DNA binding"/>
    <property type="evidence" value="ECO:0007669"/>
    <property type="project" value="TreeGrafter"/>
</dbReference>
<dbReference type="InterPro" id="IPR011598">
    <property type="entry name" value="bHLH_dom"/>
</dbReference>
<dbReference type="AlphaFoldDB" id="A0AAV4VGT5"/>
<keyword evidence="1" id="KW-0524">Neurogenesis</keyword>
<dbReference type="InterPro" id="IPR036638">
    <property type="entry name" value="HLH_DNA-bd_sf"/>
</dbReference>
<name>A0AAV4VGT5_9ARAC</name>
<dbReference type="PANTHER" id="PTHR13935">
    <property type="entry name" value="ACHAETE-SCUTE TRANSCRIPTION FACTOR-RELATED"/>
    <property type="match status" value="1"/>
</dbReference>
<dbReference type="GO" id="GO:0007399">
    <property type="term" value="P:nervous system development"/>
    <property type="evidence" value="ECO:0007669"/>
    <property type="project" value="UniProtKB-KW"/>
</dbReference>
<feature type="domain" description="BHLH" evidence="3">
    <location>
        <begin position="109"/>
        <end position="162"/>
    </location>
</feature>
<dbReference type="InterPro" id="IPR015660">
    <property type="entry name" value="MASH1/Ascl1a-like"/>
</dbReference>
<dbReference type="Pfam" id="PF00010">
    <property type="entry name" value="HLH"/>
    <property type="match status" value="1"/>
</dbReference>